<accession>A0A8T2SPX7</accession>
<gene>
    <name evidence="1" type="ORF">KP509_18G017600</name>
</gene>
<protein>
    <submittedName>
        <fullName evidence="1">Uncharacterized protein</fullName>
    </submittedName>
</protein>
<keyword evidence="2" id="KW-1185">Reference proteome</keyword>
<comment type="caution">
    <text evidence="1">The sequence shown here is derived from an EMBL/GenBank/DDBJ whole genome shotgun (WGS) entry which is preliminary data.</text>
</comment>
<name>A0A8T2SPX7_CERRI</name>
<proteinExistence type="predicted"/>
<organism evidence="1 2">
    <name type="scientific">Ceratopteris richardii</name>
    <name type="common">Triangle waterfern</name>
    <dbReference type="NCBI Taxonomy" id="49495"/>
    <lineage>
        <taxon>Eukaryota</taxon>
        <taxon>Viridiplantae</taxon>
        <taxon>Streptophyta</taxon>
        <taxon>Embryophyta</taxon>
        <taxon>Tracheophyta</taxon>
        <taxon>Polypodiopsida</taxon>
        <taxon>Polypodiidae</taxon>
        <taxon>Polypodiales</taxon>
        <taxon>Pteridineae</taxon>
        <taxon>Pteridaceae</taxon>
        <taxon>Parkerioideae</taxon>
        <taxon>Ceratopteris</taxon>
    </lineage>
</organism>
<dbReference type="AlphaFoldDB" id="A0A8T2SPX7"/>
<evidence type="ECO:0000313" key="1">
    <source>
        <dbReference type="EMBL" id="KAH7365262.1"/>
    </source>
</evidence>
<sequence>MRAGIPRKQEEKQRAPAKEAVARRRWEEVVRRIQERERLQVAALGSLERGILGYLHQLRCDVVERLAQDQRRRSSEAAAIAEIRSSFSLVEIQCNLQEFMDSYRCFLVATSCPSSNAYDSVPHTI</sequence>
<dbReference type="Proteomes" id="UP000825935">
    <property type="component" value="Chromosome 18"/>
</dbReference>
<evidence type="ECO:0000313" key="2">
    <source>
        <dbReference type="Proteomes" id="UP000825935"/>
    </source>
</evidence>
<reference evidence="1" key="1">
    <citation type="submission" date="2021-08" db="EMBL/GenBank/DDBJ databases">
        <title>WGS assembly of Ceratopteris richardii.</title>
        <authorList>
            <person name="Marchant D.B."/>
            <person name="Chen G."/>
            <person name="Jenkins J."/>
            <person name="Shu S."/>
            <person name="Leebens-Mack J."/>
            <person name="Grimwood J."/>
            <person name="Schmutz J."/>
            <person name="Soltis P."/>
            <person name="Soltis D."/>
            <person name="Chen Z.-H."/>
        </authorList>
    </citation>
    <scope>NUCLEOTIDE SEQUENCE</scope>
    <source>
        <strain evidence="1">Whitten #5841</strain>
        <tissue evidence="1">Leaf</tissue>
    </source>
</reference>
<dbReference type="EMBL" id="CM035423">
    <property type="protein sequence ID" value="KAH7365262.1"/>
    <property type="molecule type" value="Genomic_DNA"/>
</dbReference>